<evidence type="ECO:0008006" key="3">
    <source>
        <dbReference type="Google" id="ProtNLM"/>
    </source>
</evidence>
<protein>
    <recommendedName>
        <fullName evidence="3">DUF1499 domain-containing protein</fullName>
    </recommendedName>
</protein>
<dbReference type="PANTHER" id="PTHR34801">
    <property type="entry name" value="EXPRESSED PROTEIN"/>
    <property type="match status" value="1"/>
</dbReference>
<dbReference type="Pfam" id="PF07386">
    <property type="entry name" value="DUF1499"/>
    <property type="match status" value="1"/>
</dbReference>
<feature type="chain" id="PRO_5030759038" description="DUF1499 domain-containing protein" evidence="1">
    <location>
        <begin position="18"/>
        <end position="194"/>
    </location>
</feature>
<dbReference type="InterPro" id="IPR010865">
    <property type="entry name" value="DUF1499"/>
</dbReference>
<name>A0A7R9ZN89_9STRA</name>
<dbReference type="AlphaFoldDB" id="A0A7R9ZN89"/>
<proteinExistence type="predicted"/>
<evidence type="ECO:0000313" key="2">
    <source>
        <dbReference type="EMBL" id="CAD8338404.1"/>
    </source>
</evidence>
<keyword evidence="1" id="KW-0732">Signal</keyword>
<dbReference type="EMBL" id="HBEF01016893">
    <property type="protein sequence ID" value="CAD8338404.1"/>
    <property type="molecule type" value="Transcribed_RNA"/>
</dbReference>
<evidence type="ECO:0000256" key="1">
    <source>
        <dbReference type="SAM" id="SignalP"/>
    </source>
</evidence>
<reference evidence="2" key="1">
    <citation type="submission" date="2021-01" db="EMBL/GenBank/DDBJ databases">
        <authorList>
            <person name="Corre E."/>
            <person name="Pelletier E."/>
            <person name="Niang G."/>
            <person name="Scheremetjew M."/>
            <person name="Finn R."/>
            <person name="Kale V."/>
            <person name="Holt S."/>
            <person name="Cochrane G."/>
            <person name="Meng A."/>
            <person name="Brown T."/>
            <person name="Cohen L."/>
        </authorList>
    </citation>
    <scope>NUCLEOTIDE SEQUENCE</scope>
    <source>
        <strain evidence="2">CCMP3328</strain>
    </source>
</reference>
<accession>A0A7R9ZN89</accession>
<gene>
    <name evidence="2" type="ORF">CAUS1442_LOCUS10533</name>
</gene>
<organism evidence="2">
    <name type="scientific">Craspedostauros australis</name>
    <dbReference type="NCBI Taxonomy" id="1486917"/>
    <lineage>
        <taxon>Eukaryota</taxon>
        <taxon>Sar</taxon>
        <taxon>Stramenopiles</taxon>
        <taxon>Ochrophyta</taxon>
        <taxon>Bacillariophyta</taxon>
        <taxon>Bacillariophyceae</taxon>
        <taxon>Bacillariophycidae</taxon>
        <taxon>Naviculales</taxon>
        <taxon>Naviculaceae</taxon>
        <taxon>Craspedostauros</taxon>
    </lineage>
</organism>
<feature type="signal peptide" evidence="1">
    <location>
        <begin position="1"/>
        <end position="17"/>
    </location>
</feature>
<dbReference type="PANTHER" id="PTHR34801:SF6">
    <property type="entry name" value="SLL1620 PROTEIN"/>
    <property type="match status" value="1"/>
</dbReference>
<sequence>MRITTAILALCVACASAYSINNGNGAEVSRRAAFSKTAAAAFGVASIAAASATPASALEACPAKSQNCIRTQWVPPAGSSQADATASLRKAIEAYPQEGQNKADLGGWTIVEDNFANGSARIEYKSGIGNFAKFFNGGKPFIDDLKLEIASSGVVEVRSSSRIGESDLGVNKKRLQYLITALTADGWTCPEPTY</sequence>